<dbReference type="InterPro" id="IPR013320">
    <property type="entry name" value="ConA-like_dom_sf"/>
</dbReference>
<evidence type="ECO:0000313" key="7">
    <source>
        <dbReference type="EMBL" id="ADB62928.1"/>
    </source>
</evidence>
<keyword evidence="8" id="KW-1185">Reference proteome</keyword>
<comment type="similarity">
    <text evidence="1">Belongs to the glycosyl hydrolase 32 family.</text>
</comment>
<dbReference type="CAZy" id="GH32">
    <property type="family name" value="Glycoside Hydrolase Family 32"/>
</dbReference>
<dbReference type="OrthoDB" id="166931at2157"/>
<dbReference type="AlphaFoldDB" id="D2S0N1"/>
<dbReference type="PROSITE" id="PS00609">
    <property type="entry name" value="GLYCOSYL_HYDROL_F32"/>
    <property type="match status" value="1"/>
</dbReference>
<sequence length="740" mass="80993">MQAEDSESKDSPSLGFLTAGELTDEQCAALRAVRDIAGVDCVSLEDLPTEQSLSSFDALWWHRDLSFADETFPSGAVDALMAYLDGGGGLLLSLHGVTTVKELGIDPQPPDLIDETYKPVHKWGQRPAGFLIGSRFADADLFESCDGNRVHTQPSRSESTPRVAYGRRIPKRGTVLASAAVGETDVPRENSVIGWQVGAGTVVGIGQHFTFDGVPSEYLTTLRTILRGTIKHIARGEAAMYTRPRSGAELTQVRTEIDDDPHRPSYHFTPPANWMNDPNGLVKWNGEYHLFYQYNPAGPYHGSIHWGHAVSDDLVHWEDRPIALEPDTGGPDRHGCWSGCTVLDDDVPTFVYTGGDGHDQLPCLARAADDDLDTWQKSPQNPIITDPPERPQILANDDWNAEFRDHDVWKEDGTWYHLIGSGTEDAGGTALLYQSDDLLDWAYVGPILVGDRDEDGPIWECPELLDFGDLQLLQVSNYDKVAYFLGTFDGQTFDRKDSGTLDHGNYYAAQSIPDGDGRYLSWGWIREDRSASAQWDAGWSGAMSVPRSLSLSSDGTLVVQPAEELTRLRGERETIDRQTLSPDDPSPCDGVSGDALEIQLELELDGADAFELVVACSDDGEERTSIRYTDGNRLIVDREHSSLSDAANSDPQSIDEVPQSDDGIVHLHVLIDASVIEVFVNDRTSVSSRIYPTRADSTGVSLEAVGGAVELYSADMWSLESAFTDGSSAEAASNPEINLD</sequence>
<feature type="domain" description="Glycosyl hydrolase family 32 N-terminal" evidence="5">
    <location>
        <begin position="267"/>
        <end position="561"/>
    </location>
</feature>
<dbReference type="InterPro" id="IPR023296">
    <property type="entry name" value="Glyco_hydro_beta-prop_sf"/>
</dbReference>
<geneLocation type="plasmid" evidence="7 8">
    <name>pHTUR01</name>
</geneLocation>
<dbReference type="Gene3D" id="2.60.120.560">
    <property type="entry name" value="Exo-inulinase, domain 1"/>
    <property type="match status" value="1"/>
</dbReference>
<dbReference type="InterPro" id="IPR013148">
    <property type="entry name" value="Glyco_hydro_32_N"/>
</dbReference>
<evidence type="ECO:0000256" key="2">
    <source>
        <dbReference type="ARBA" id="ARBA00012758"/>
    </source>
</evidence>
<dbReference type="GO" id="GO:0004564">
    <property type="term" value="F:beta-fructofuranosidase activity"/>
    <property type="evidence" value="ECO:0007669"/>
    <property type="project" value="UniProtKB-EC"/>
</dbReference>
<dbReference type="PANTHER" id="PTHR43101:SF1">
    <property type="entry name" value="BETA-FRUCTOSIDASE"/>
    <property type="match status" value="1"/>
</dbReference>
<dbReference type="Proteomes" id="UP000001903">
    <property type="component" value="Plasmid pHTUR01"/>
</dbReference>
<dbReference type="CDD" id="cd08996">
    <property type="entry name" value="GH32_FFase"/>
    <property type="match status" value="1"/>
</dbReference>
<dbReference type="EC" id="3.2.1.26" evidence="2"/>
<name>D2S0N1_HALTV</name>
<keyword evidence="4 7" id="KW-0326">Glycosidase</keyword>
<dbReference type="InterPro" id="IPR051214">
    <property type="entry name" value="GH32_Enzymes"/>
</dbReference>
<evidence type="ECO:0000256" key="4">
    <source>
        <dbReference type="ARBA" id="ARBA00023295"/>
    </source>
</evidence>
<evidence type="ECO:0000259" key="5">
    <source>
        <dbReference type="Pfam" id="PF00251"/>
    </source>
</evidence>
<gene>
    <name evidence="7" type="ordered locus">Htur_4094</name>
</gene>
<proteinExistence type="inferred from homology"/>
<dbReference type="HOGENOM" id="CLU_001528_7_0_2"/>
<dbReference type="EMBL" id="CP001861">
    <property type="protein sequence ID" value="ADB62928.1"/>
    <property type="molecule type" value="Genomic_DNA"/>
</dbReference>
<dbReference type="SUPFAM" id="SSF75005">
    <property type="entry name" value="Arabinanase/levansucrase/invertase"/>
    <property type="match status" value="1"/>
</dbReference>
<keyword evidence="7" id="KW-0614">Plasmid</keyword>
<dbReference type="KEGG" id="htu:Htur_4094"/>
<dbReference type="GO" id="GO:0005975">
    <property type="term" value="P:carbohydrate metabolic process"/>
    <property type="evidence" value="ECO:0007669"/>
    <property type="project" value="InterPro"/>
</dbReference>
<accession>D2S0N1</accession>
<evidence type="ECO:0000259" key="6">
    <source>
        <dbReference type="Pfam" id="PF08244"/>
    </source>
</evidence>
<keyword evidence="3 7" id="KW-0378">Hydrolase</keyword>
<dbReference type="Gene3D" id="2.115.10.20">
    <property type="entry name" value="Glycosyl hydrolase domain, family 43"/>
    <property type="match status" value="1"/>
</dbReference>
<dbReference type="InterPro" id="IPR018053">
    <property type="entry name" value="Glyco_hydro_32_AS"/>
</dbReference>
<dbReference type="Pfam" id="PF00251">
    <property type="entry name" value="Glyco_hydro_32N"/>
    <property type="match status" value="1"/>
</dbReference>
<evidence type="ECO:0000256" key="3">
    <source>
        <dbReference type="ARBA" id="ARBA00022801"/>
    </source>
</evidence>
<dbReference type="PANTHER" id="PTHR43101">
    <property type="entry name" value="BETA-FRUCTOSIDASE"/>
    <property type="match status" value="1"/>
</dbReference>
<dbReference type="SUPFAM" id="SSF49899">
    <property type="entry name" value="Concanavalin A-like lectins/glucanases"/>
    <property type="match status" value="1"/>
</dbReference>
<organism evidence="7 8">
    <name type="scientific">Haloterrigena turkmenica (strain ATCC 51198 / DSM 5511 / JCM 9101 / NCIMB 13204 / VKM B-1734 / 4k)</name>
    <name type="common">Halococcus turkmenicus</name>
    <dbReference type="NCBI Taxonomy" id="543526"/>
    <lineage>
        <taxon>Archaea</taxon>
        <taxon>Methanobacteriati</taxon>
        <taxon>Methanobacteriota</taxon>
        <taxon>Stenosarchaea group</taxon>
        <taxon>Halobacteria</taxon>
        <taxon>Halobacteriales</taxon>
        <taxon>Natrialbaceae</taxon>
        <taxon>Haloterrigena</taxon>
    </lineage>
</organism>
<evidence type="ECO:0000256" key="1">
    <source>
        <dbReference type="ARBA" id="ARBA00009902"/>
    </source>
</evidence>
<dbReference type="Pfam" id="PF08244">
    <property type="entry name" value="Glyco_hydro_32C"/>
    <property type="match status" value="1"/>
</dbReference>
<dbReference type="SMART" id="SM00640">
    <property type="entry name" value="Glyco_32"/>
    <property type="match status" value="1"/>
</dbReference>
<reference evidence="7 8" key="1">
    <citation type="journal article" date="2010" name="Stand. Genomic Sci.">
        <title>Complete genome sequence of Haloterrigena turkmenica type strain (4k).</title>
        <authorList>
            <person name="Saunders E."/>
            <person name="Tindall B.J."/>
            <person name="Fahnrich R."/>
            <person name="Lapidus A."/>
            <person name="Copeland A."/>
            <person name="Del Rio T.G."/>
            <person name="Lucas S."/>
            <person name="Chen F."/>
            <person name="Tice H."/>
            <person name="Cheng J.F."/>
            <person name="Han C."/>
            <person name="Detter J.C."/>
            <person name="Bruce D."/>
            <person name="Goodwin L."/>
            <person name="Chain P."/>
            <person name="Pitluck S."/>
            <person name="Pati A."/>
            <person name="Ivanova N."/>
            <person name="Mavromatis K."/>
            <person name="Chen A."/>
            <person name="Palaniappan K."/>
            <person name="Land M."/>
            <person name="Hauser L."/>
            <person name="Chang Y.J."/>
            <person name="Jeffries C.D."/>
            <person name="Brettin T."/>
            <person name="Rohde M."/>
            <person name="Goker M."/>
            <person name="Bristow J."/>
            <person name="Eisen J.A."/>
            <person name="Markowitz V."/>
            <person name="Hugenholtz P."/>
            <person name="Klenk H.P."/>
            <person name="Kyrpides N.C."/>
        </authorList>
    </citation>
    <scope>NUCLEOTIDE SEQUENCE [LARGE SCALE GENOMIC DNA]</scope>
    <source>
        <strain evidence="8">ATCC 51198 / DSM 5511 / JCM 9101 / NCIMB 13204 / VKM B-1734 / 4k</strain>
    </source>
</reference>
<dbReference type="InterPro" id="IPR001362">
    <property type="entry name" value="Glyco_hydro_32"/>
</dbReference>
<evidence type="ECO:0000313" key="8">
    <source>
        <dbReference type="Proteomes" id="UP000001903"/>
    </source>
</evidence>
<dbReference type="InterPro" id="IPR013189">
    <property type="entry name" value="Glyco_hydro_32_C"/>
</dbReference>
<protein>
    <recommendedName>
        <fullName evidence="2">beta-fructofuranosidase</fullName>
        <ecNumber evidence="2">3.2.1.26</ecNumber>
    </recommendedName>
</protein>
<feature type="domain" description="Glycosyl hydrolase family 32 C-terminal" evidence="6">
    <location>
        <begin position="564"/>
        <end position="718"/>
    </location>
</feature>